<dbReference type="Ensembl" id="ENSSPAT00000024868.1">
    <property type="protein sequence ID" value="ENSSPAP00000024465.1"/>
    <property type="gene ID" value="ENSSPAG00000018425.1"/>
</dbReference>
<reference evidence="9" key="1">
    <citation type="submission" date="2023-09" db="UniProtKB">
        <authorList>
            <consortium name="Ensembl"/>
        </authorList>
    </citation>
    <scope>IDENTIFICATION</scope>
</reference>
<evidence type="ECO:0000259" key="7">
    <source>
        <dbReference type="PROSITE" id="PS50017"/>
    </source>
</evidence>
<feature type="disulfide bond" evidence="6">
    <location>
        <begin position="146"/>
        <end position="164"/>
    </location>
</feature>
<dbReference type="InterPro" id="IPR001368">
    <property type="entry name" value="TNFR/NGFR_Cys_rich_reg"/>
</dbReference>
<dbReference type="AlphaFoldDB" id="A0A3B5AUB2"/>
<feature type="repeat" description="TNFR-Cys" evidence="6">
    <location>
        <begin position="80"/>
        <end position="122"/>
    </location>
</feature>
<evidence type="ECO:0000256" key="6">
    <source>
        <dbReference type="PROSITE-ProRule" id="PRU00206"/>
    </source>
</evidence>
<evidence type="ECO:0000256" key="1">
    <source>
        <dbReference type="ARBA" id="ARBA00022703"/>
    </source>
</evidence>
<dbReference type="Pfam" id="PF00531">
    <property type="entry name" value="Death"/>
    <property type="match status" value="1"/>
</dbReference>
<dbReference type="SMART" id="SM00005">
    <property type="entry name" value="DEATH"/>
    <property type="match status" value="1"/>
</dbReference>
<dbReference type="Gene3D" id="1.10.533.10">
    <property type="entry name" value="Death Domain, Fas"/>
    <property type="match status" value="1"/>
</dbReference>
<keyword evidence="3" id="KW-0677">Repeat</keyword>
<dbReference type="GO" id="GO:0043235">
    <property type="term" value="C:receptor complex"/>
    <property type="evidence" value="ECO:0007669"/>
    <property type="project" value="TreeGrafter"/>
</dbReference>
<dbReference type="SUPFAM" id="SSF57586">
    <property type="entry name" value="TNF receptor-like"/>
    <property type="match status" value="2"/>
</dbReference>
<feature type="disulfide bond" evidence="6">
    <location>
        <begin position="143"/>
        <end position="156"/>
    </location>
</feature>
<dbReference type="GO" id="GO:0006954">
    <property type="term" value="P:inflammatory response"/>
    <property type="evidence" value="ECO:0007669"/>
    <property type="project" value="TreeGrafter"/>
</dbReference>
<feature type="domain" description="TNFR-Cys" evidence="8">
    <location>
        <begin position="42"/>
        <end position="78"/>
    </location>
</feature>
<feature type="repeat" description="TNFR-Cys" evidence="6">
    <location>
        <begin position="123"/>
        <end position="164"/>
    </location>
</feature>
<dbReference type="InterPro" id="IPR052493">
    <property type="entry name" value="TNFRSF1A"/>
</dbReference>
<dbReference type="PROSITE" id="PS50017">
    <property type="entry name" value="DEATH_DOMAIN"/>
    <property type="match status" value="1"/>
</dbReference>
<proteinExistence type="predicted"/>
<evidence type="ECO:0000313" key="9">
    <source>
        <dbReference type="Ensembl" id="ENSSPAP00000024465.1"/>
    </source>
</evidence>
<feature type="disulfide bond" evidence="6">
    <location>
        <begin position="56"/>
        <end position="69"/>
    </location>
</feature>
<feature type="domain" description="TNFR-Cys" evidence="8">
    <location>
        <begin position="123"/>
        <end position="164"/>
    </location>
</feature>
<evidence type="ECO:0000256" key="4">
    <source>
        <dbReference type="ARBA" id="ARBA00023157"/>
    </source>
</evidence>
<evidence type="ECO:0000256" key="5">
    <source>
        <dbReference type="ARBA" id="ARBA00023180"/>
    </source>
</evidence>
<keyword evidence="4 6" id="KW-1015">Disulfide bond</keyword>
<dbReference type="PANTHER" id="PTHR46861">
    <property type="entry name" value="TUMOR NECROSIS FACTOR RECEPTOR SUPERFAMILY MEMBER 1A"/>
    <property type="match status" value="1"/>
</dbReference>
<dbReference type="GeneTree" id="ENSGT00940000159540"/>
<feature type="repeat" description="TNFR-Cys" evidence="6">
    <location>
        <begin position="42"/>
        <end position="78"/>
    </location>
</feature>
<dbReference type="SMART" id="SM00208">
    <property type="entry name" value="TNFR"/>
    <property type="match status" value="3"/>
</dbReference>
<dbReference type="PANTHER" id="PTHR46861:SF1">
    <property type="entry name" value="TUMOR NECROSIS FACTOR RECEPTOR SUPERFAMILY MEMBER 1A"/>
    <property type="match status" value="1"/>
</dbReference>
<dbReference type="Gene3D" id="2.10.50.10">
    <property type="entry name" value="Tumor Necrosis Factor Receptor, subunit A, domain 2"/>
    <property type="match status" value="2"/>
</dbReference>
<feature type="domain" description="Death" evidence="7">
    <location>
        <begin position="239"/>
        <end position="333"/>
    </location>
</feature>
<dbReference type="SUPFAM" id="SSF47986">
    <property type="entry name" value="DEATH domain"/>
    <property type="match status" value="1"/>
</dbReference>
<evidence type="ECO:0000256" key="3">
    <source>
        <dbReference type="ARBA" id="ARBA00022737"/>
    </source>
</evidence>
<evidence type="ECO:0000259" key="8">
    <source>
        <dbReference type="PROSITE" id="PS50050"/>
    </source>
</evidence>
<organism evidence="9">
    <name type="scientific">Stegastes partitus</name>
    <name type="common">bicolor damselfish</name>
    <dbReference type="NCBI Taxonomy" id="144197"/>
    <lineage>
        <taxon>Eukaryota</taxon>
        <taxon>Metazoa</taxon>
        <taxon>Chordata</taxon>
        <taxon>Craniata</taxon>
        <taxon>Vertebrata</taxon>
        <taxon>Euteleostomi</taxon>
        <taxon>Actinopterygii</taxon>
        <taxon>Neopterygii</taxon>
        <taxon>Teleostei</taxon>
        <taxon>Neoteleostei</taxon>
        <taxon>Acanthomorphata</taxon>
        <taxon>Ovalentaria</taxon>
        <taxon>Pomacentridae</taxon>
        <taxon>Stegastes</taxon>
    </lineage>
</organism>
<protein>
    <submittedName>
        <fullName evidence="9">Uncharacterized LOC103365293</fullName>
    </submittedName>
</protein>
<sequence length="336" mass="37550">LEDVRMKPAMQSRPVTGVNSVFQSLFLPASTLLEDAKAEQPPCPHGDYRTEEGVCCNKCSPGFKLVEKCHATGQRSNCTACSDGEFTDQMNFFPNCKRCRRCQCKTTQPNPVSQSPHQDTICRCMPGFYKFRIDSETSECRRCSTCGPDEPEKQTCRSNTNTVCGCKGNYYKHRGVCEASEACEGVCVVVGKLVVLCLQKSLIYSEEPPESLKAVALICEMEPEVSNLPDCVPLEIRIPELIYMVLDLVPVLQVKQLVRCLGVKDMEIEQVELDHRSCREAHYQMLRVWAERGSRAGGGGGTLLLPLPRLQELLDNLRLMHLGRAAEELEAKYCSQ</sequence>
<dbReference type="InterPro" id="IPR000488">
    <property type="entry name" value="Death_dom"/>
</dbReference>
<dbReference type="PROSITE" id="PS50050">
    <property type="entry name" value="TNFR_NGFR_2"/>
    <property type="match status" value="3"/>
</dbReference>
<evidence type="ECO:0000256" key="2">
    <source>
        <dbReference type="ARBA" id="ARBA00022729"/>
    </source>
</evidence>
<keyword evidence="1" id="KW-0053">Apoptosis</keyword>
<dbReference type="GO" id="GO:0005031">
    <property type="term" value="F:tumor necrosis factor receptor activity"/>
    <property type="evidence" value="ECO:0007669"/>
    <property type="project" value="TreeGrafter"/>
</dbReference>
<keyword evidence="2" id="KW-0732">Signal</keyword>
<keyword evidence="5" id="KW-0325">Glycoprotein</keyword>
<comment type="caution">
    <text evidence="6">Lacks conserved residue(s) required for the propagation of feature annotation.</text>
</comment>
<feature type="disulfide bond" evidence="6">
    <location>
        <begin position="81"/>
        <end position="96"/>
    </location>
</feature>
<accession>A0A3B5AUB2</accession>
<dbReference type="STRING" id="144197.ENSSPAP00000024465"/>
<dbReference type="GO" id="GO:0006915">
    <property type="term" value="P:apoptotic process"/>
    <property type="evidence" value="ECO:0007669"/>
    <property type="project" value="UniProtKB-KW"/>
</dbReference>
<dbReference type="GO" id="GO:0043120">
    <property type="term" value="F:tumor necrosis factor binding"/>
    <property type="evidence" value="ECO:0007669"/>
    <property type="project" value="TreeGrafter"/>
</dbReference>
<dbReference type="InterPro" id="IPR011029">
    <property type="entry name" value="DEATH-like_dom_sf"/>
</dbReference>
<feature type="domain" description="TNFR-Cys" evidence="8">
    <location>
        <begin position="80"/>
        <end position="122"/>
    </location>
</feature>
<dbReference type="Pfam" id="PF00020">
    <property type="entry name" value="TNFR_c6"/>
    <property type="match status" value="1"/>
</dbReference>
<name>A0A3B5AUB2_9TELE</name>
<dbReference type="GO" id="GO:0045121">
    <property type="term" value="C:membrane raft"/>
    <property type="evidence" value="ECO:0007669"/>
    <property type="project" value="TreeGrafter"/>
</dbReference>